<evidence type="ECO:0000256" key="5">
    <source>
        <dbReference type="ARBA" id="ARBA00022801"/>
    </source>
</evidence>
<dbReference type="GO" id="GO:0008239">
    <property type="term" value="F:dipeptidyl-peptidase activity"/>
    <property type="evidence" value="ECO:0007669"/>
    <property type="project" value="UniProtKB-UniRule"/>
</dbReference>
<evidence type="ECO:0000256" key="6">
    <source>
        <dbReference type="RuleBase" id="RU366067"/>
    </source>
</evidence>
<dbReference type="GO" id="GO:0006508">
    <property type="term" value="P:proteolysis"/>
    <property type="evidence" value="ECO:0007669"/>
    <property type="project" value="UniProtKB-KW"/>
</dbReference>
<dbReference type="GO" id="GO:0043171">
    <property type="term" value="P:peptide catabolic process"/>
    <property type="evidence" value="ECO:0007669"/>
    <property type="project" value="UniProtKB-UniRule"/>
</dbReference>
<dbReference type="EC" id="3.4.14.-" evidence="6"/>
<dbReference type="Gene3D" id="2.40.10.10">
    <property type="entry name" value="Trypsin-like serine proteases"/>
    <property type="match status" value="1"/>
</dbReference>
<proteinExistence type="inferred from homology"/>
<dbReference type="PANTHER" id="PTHR38469">
    <property type="entry name" value="PERIPLASMIC PEPTIDASE SUBFAMILY S1B"/>
    <property type="match status" value="1"/>
</dbReference>
<name>A0A1G8MJV4_9GAMM</name>
<keyword evidence="8" id="KW-1185">Reference proteome</keyword>
<dbReference type="Proteomes" id="UP000199527">
    <property type="component" value="Unassembled WGS sequence"/>
</dbReference>
<dbReference type="InterPro" id="IPR043504">
    <property type="entry name" value="Peptidase_S1_PA_chymotrypsin"/>
</dbReference>
<evidence type="ECO:0000256" key="3">
    <source>
        <dbReference type="ARBA" id="ARBA00022670"/>
    </source>
</evidence>
<keyword evidence="4 6" id="KW-0732">Signal</keyword>
<feature type="chain" id="PRO_5023096564" description="Dipeptidyl-peptidase" evidence="6">
    <location>
        <begin position="25"/>
        <end position="735"/>
    </location>
</feature>
<dbReference type="FunFam" id="2.40.10.10:FF:000102">
    <property type="entry name" value="Dipeptidyl-peptidase 7"/>
    <property type="match status" value="1"/>
</dbReference>
<gene>
    <name evidence="7" type="ORF">SAMN04488540_102404</name>
</gene>
<evidence type="ECO:0000313" key="8">
    <source>
        <dbReference type="Proteomes" id="UP000199527"/>
    </source>
</evidence>
<evidence type="ECO:0000256" key="4">
    <source>
        <dbReference type="ARBA" id="ARBA00022729"/>
    </source>
</evidence>
<organism evidence="7 8">
    <name type="scientific">Ferrimonas sediminum</name>
    <dbReference type="NCBI Taxonomy" id="718193"/>
    <lineage>
        <taxon>Bacteria</taxon>
        <taxon>Pseudomonadati</taxon>
        <taxon>Pseudomonadota</taxon>
        <taxon>Gammaproteobacteria</taxon>
        <taxon>Alteromonadales</taxon>
        <taxon>Ferrimonadaceae</taxon>
        <taxon>Ferrimonas</taxon>
    </lineage>
</organism>
<protein>
    <recommendedName>
        <fullName evidence="6">Dipeptidyl-peptidase</fullName>
        <ecNumber evidence="6">3.4.14.-</ecNumber>
    </recommendedName>
</protein>
<keyword evidence="3 6" id="KW-0645">Protease</keyword>
<comment type="function">
    <text evidence="6">Catalyzes the removal of dipeptides from the N-terminus of oligopeptides.</text>
</comment>
<keyword evidence="5 6" id="KW-0378">Hydrolase</keyword>
<dbReference type="Pfam" id="PF10459">
    <property type="entry name" value="Peptidase_S46"/>
    <property type="match status" value="1"/>
</dbReference>
<evidence type="ECO:0000313" key="7">
    <source>
        <dbReference type="EMBL" id="SDI68301.1"/>
    </source>
</evidence>
<accession>A0A1G8MJV4</accession>
<dbReference type="SUPFAM" id="SSF50494">
    <property type="entry name" value="Trypsin-like serine proteases"/>
    <property type="match status" value="1"/>
</dbReference>
<evidence type="ECO:0000256" key="2">
    <source>
        <dbReference type="ARBA" id="ARBA00022438"/>
    </source>
</evidence>
<feature type="signal peptide" evidence="6">
    <location>
        <begin position="1"/>
        <end position="24"/>
    </location>
</feature>
<sequence>MPTKVSSSVSALALSLAVALPAVANEGQWLPMQMPQLSDELQQAGIRLPAEQLADLNQYPMNAVVGLGYCTASFVSPKGLVVTNHHCAYRGIQFNSNEEHNYLDDGFLATSLDKEPSAGPQERLYVTDKIEDVTEQVYAGVTDDMDGYQRYHTIQGNRKALLKQCESNDNYRCHVRSFHGGKKYYLLRQLMIRDVRLVYAPPQSVGSYGGDIDNFEYPRHSGDFTFLRAYVAPDGSPAAYSENNVPYQPKSFLKVNASGVKQGDGVLVAGYPGRTSRHKLLSELEFASNWQYPIGASRYQQRIDLIDQYGLEDGVIKIAYAGTKASLANRMKKMNGLLDGFRKTDIPAIKGGNEQAFKAWLNADPARADALAKVDQLEQKLAEQREYKQRAFYFENAQSSALLNTANRLYKLANERQKPDAEREEGYQERDMKMLEGRLNRLTRSFHTRMDRGLWQMDIDAYLAQSHRTPALDTVLASLDLDKAYANTGLNDSGQRLKWMTQPVSAFQTSDDPFIRMAVALYDANEANRKQRQTLAGDITAVRPAMMSALLAWYDSRNQPVYPDANGTLRIGYGVVDGYQAADALYKQPFTRLEGIVEKHTGVEPFNAPQKILDAIKAKRYGSYSVDSIKANTQSWYCGILPCAEANNEGHFGSVPVNFLSSVDTTGGNSGSPILNGDGDLVGLNFDSTYESITKDWYFNPSITRAVHVDFRYVLWMMENVDSADNLLTELTLVK</sequence>
<dbReference type="GO" id="GO:0070009">
    <property type="term" value="F:serine-type aminopeptidase activity"/>
    <property type="evidence" value="ECO:0007669"/>
    <property type="project" value="UniProtKB-UniRule"/>
</dbReference>
<dbReference type="EMBL" id="FNEM01000002">
    <property type="protein sequence ID" value="SDI68301.1"/>
    <property type="molecule type" value="Genomic_DNA"/>
</dbReference>
<keyword evidence="6" id="KW-0720">Serine protease</keyword>
<dbReference type="RefSeq" id="WP_090362576.1">
    <property type="nucleotide sequence ID" value="NZ_FNEM01000002.1"/>
</dbReference>
<dbReference type="InterPro" id="IPR019500">
    <property type="entry name" value="Pep_S46"/>
</dbReference>
<reference evidence="8" key="1">
    <citation type="submission" date="2016-10" db="EMBL/GenBank/DDBJ databases">
        <authorList>
            <person name="Varghese N."/>
            <person name="Submissions S."/>
        </authorList>
    </citation>
    <scope>NUCLEOTIDE SEQUENCE [LARGE SCALE GENOMIC DNA]</scope>
    <source>
        <strain evidence="8">DSM 23317</strain>
    </source>
</reference>
<dbReference type="PANTHER" id="PTHR38469:SF1">
    <property type="entry name" value="PERIPLASMIC PEPTIDASE SUBFAMILY S1B"/>
    <property type="match status" value="1"/>
</dbReference>
<evidence type="ECO:0000256" key="1">
    <source>
        <dbReference type="ARBA" id="ARBA00010491"/>
    </source>
</evidence>
<comment type="similarity">
    <text evidence="1 6">Belongs to the peptidase S46 family.</text>
</comment>
<dbReference type="InterPro" id="IPR009003">
    <property type="entry name" value="Peptidase_S1_PA"/>
</dbReference>
<keyword evidence="2 6" id="KW-0031">Aminopeptidase</keyword>
<dbReference type="OrthoDB" id="9805367at2"/>
<dbReference type="AlphaFoldDB" id="A0A1G8MJV4"/>